<accession>A0A2U1SSW3</accession>
<dbReference type="AlphaFoldDB" id="A0A2U1SSW3"/>
<evidence type="ECO:0000313" key="2">
    <source>
        <dbReference type="Proteomes" id="UP000245137"/>
    </source>
</evidence>
<keyword evidence="2" id="KW-1185">Reference proteome</keyword>
<dbReference type="EMBL" id="PUIV01000006">
    <property type="protein sequence ID" value="PWB94700.1"/>
    <property type="molecule type" value="Genomic_DNA"/>
</dbReference>
<proteinExistence type="predicted"/>
<organism evidence="1 2">
    <name type="scientific">Methylosinus sporium</name>
    <dbReference type="NCBI Taxonomy" id="428"/>
    <lineage>
        <taxon>Bacteria</taxon>
        <taxon>Pseudomonadati</taxon>
        <taxon>Pseudomonadota</taxon>
        <taxon>Alphaproteobacteria</taxon>
        <taxon>Hyphomicrobiales</taxon>
        <taxon>Methylocystaceae</taxon>
        <taxon>Methylosinus</taxon>
    </lineage>
</organism>
<evidence type="ECO:0000313" key="1">
    <source>
        <dbReference type="EMBL" id="PWB94700.1"/>
    </source>
</evidence>
<protein>
    <submittedName>
        <fullName evidence="1">Uncharacterized protein</fullName>
    </submittedName>
</protein>
<sequence length="68" mass="7437">MGPGEDNSPLGRDQIVSRAARFLRPFHNIDIPHVAEAILCANGATFVEARAFAPAAARYELARRRAFS</sequence>
<gene>
    <name evidence="1" type="ORF">C5689_06445</name>
</gene>
<reference evidence="1 2" key="1">
    <citation type="journal article" date="2018" name="Appl. Microbiol. Biotechnol.">
        <title>Co-cultivation of the strictly anaerobic methanogen Methanosarcina barkeri with aerobic methanotrophs in an oxygen-limited membrane bioreactor.</title>
        <authorList>
            <person name="In 't Zandt M.H."/>
            <person name="van den Bosch T.J.M."/>
            <person name="Rijkers R."/>
            <person name="van Kessel M.A.H.J."/>
            <person name="Jetten M.S.M."/>
            <person name="Welte C.U."/>
        </authorList>
    </citation>
    <scope>NUCLEOTIDE SEQUENCE [LARGE SCALE GENOMIC DNA]</scope>
    <source>
        <strain evidence="1 2">DSM 17706</strain>
    </source>
</reference>
<name>A0A2U1SSW3_METSR</name>
<comment type="caution">
    <text evidence="1">The sequence shown here is derived from an EMBL/GenBank/DDBJ whole genome shotgun (WGS) entry which is preliminary data.</text>
</comment>
<dbReference type="Proteomes" id="UP000245137">
    <property type="component" value="Unassembled WGS sequence"/>
</dbReference>